<keyword evidence="3" id="KW-0472">Membrane</keyword>
<name>A0A372LJV1_9BACI</name>
<reference evidence="4 5" key="1">
    <citation type="submission" date="2018-08" db="EMBL/GenBank/DDBJ databases">
        <title>Bacillus chawlae sp. nov., Bacillus glennii sp. nov., and Bacillus saganii sp. nov. Isolated from the Vehicle Assembly Building at Kennedy Space Center where the Viking Spacecraft were Assembled.</title>
        <authorList>
            <person name="Seuylemezian A."/>
            <person name="Vaishampayan P."/>
        </authorList>
    </citation>
    <scope>NUCLEOTIDE SEQUENCE [LARGE SCALE GENOMIC DNA]</scope>
    <source>
        <strain evidence="4 5">V44-8</strain>
    </source>
</reference>
<sequence>MKTLKDIKEMKLNDKGLTLVEVLVSISIFFVLSSLVYGIFFSSVNSSKKVVDHNELRNELVMVAEQINDFCDNAQEFKIDEVVNGEVTAIQVVDVHDKGQSTPLKIIKKEDGDLFLIESNIERMINSDYATAEKTSLTVNNDGNLEFNFVISFKDSTRQAKAQSLFTIYDVEEGGNEPTQ</sequence>
<comment type="subcellular location">
    <subcellularLocation>
        <location evidence="1">Cell surface</location>
    </subcellularLocation>
</comment>
<dbReference type="PROSITE" id="PS00409">
    <property type="entry name" value="PROKAR_NTER_METHYL"/>
    <property type="match status" value="1"/>
</dbReference>
<dbReference type="GO" id="GO:0009986">
    <property type="term" value="C:cell surface"/>
    <property type="evidence" value="ECO:0007669"/>
    <property type="project" value="UniProtKB-SubCell"/>
</dbReference>
<accession>A0A372LJV1</accession>
<evidence type="ECO:0000313" key="5">
    <source>
        <dbReference type="Proteomes" id="UP000262939"/>
    </source>
</evidence>
<comment type="caution">
    <text evidence="4">The sequence shown here is derived from an EMBL/GenBank/DDBJ whole genome shotgun (WGS) entry which is preliminary data.</text>
</comment>
<keyword evidence="3" id="KW-0812">Transmembrane</keyword>
<dbReference type="AlphaFoldDB" id="A0A372LJV1"/>
<proteinExistence type="predicted"/>
<evidence type="ECO:0000256" key="1">
    <source>
        <dbReference type="ARBA" id="ARBA00004241"/>
    </source>
</evidence>
<protein>
    <submittedName>
        <fullName evidence="4">Prepilin-type N-terminal cleavage/methylation domain-containing protein</fullName>
    </submittedName>
</protein>
<dbReference type="Proteomes" id="UP000262939">
    <property type="component" value="Unassembled WGS sequence"/>
</dbReference>
<dbReference type="InterPro" id="IPR012902">
    <property type="entry name" value="N_methyl_site"/>
</dbReference>
<dbReference type="GO" id="GO:0030420">
    <property type="term" value="P:establishment of competence for transformation"/>
    <property type="evidence" value="ECO:0007669"/>
    <property type="project" value="UniProtKB-KW"/>
</dbReference>
<dbReference type="Pfam" id="PF07963">
    <property type="entry name" value="N_methyl"/>
    <property type="match status" value="1"/>
</dbReference>
<dbReference type="EMBL" id="QVTD01000003">
    <property type="protein sequence ID" value="RFU65886.1"/>
    <property type="molecule type" value="Genomic_DNA"/>
</dbReference>
<feature type="transmembrane region" description="Helical" evidence="3">
    <location>
        <begin position="20"/>
        <end position="40"/>
    </location>
</feature>
<gene>
    <name evidence="4" type="ORF">D0466_08475</name>
</gene>
<organism evidence="4 5">
    <name type="scientific">Peribacillus glennii</name>
    <dbReference type="NCBI Taxonomy" id="2303991"/>
    <lineage>
        <taxon>Bacteria</taxon>
        <taxon>Bacillati</taxon>
        <taxon>Bacillota</taxon>
        <taxon>Bacilli</taxon>
        <taxon>Bacillales</taxon>
        <taxon>Bacillaceae</taxon>
        <taxon>Peribacillus</taxon>
    </lineage>
</organism>
<keyword evidence="3" id="KW-1133">Transmembrane helix</keyword>
<evidence type="ECO:0000256" key="2">
    <source>
        <dbReference type="ARBA" id="ARBA00023287"/>
    </source>
</evidence>
<keyword evidence="2" id="KW-0178">Competence</keyword>
<keyword evidence="5" id="KW-1185">Reference proteome</keyword>
<evidence type="ECO:0000313" key="4">
    <source>
        <dbReference type="EMBL" id="RFU65886.1"/>
    </source>
</evidence>
<evidence type="ECO:0000256" key="3">
    <source>
        <dbReference type="SAM" id="Phobius"/>
    </source>
</evidence>
<dbReference type="NCBIfam" id="TIGR02532">
    <property type="entry name" value="IV_pilin_GFxxxE"/>
    <property type="match status" value="1"/>
</dbReference>